<evidence type="ECO:0000313" key="9">
    <source>
        <dbReference type="EMBL" id="SFF01921.1"/>
    </source>
</evidence>
<keyword evidence="4 6" id="KW-0175">Coiled coil</keyword>
<evidence type="ECO:0000259" key="8">
    <source>
        <dbReference type="SMART" id="SM00968"/>
    </source>
</evidence>
<accession>A0A1I2FBL6</accession>
<dbReference type="GO" id="GO:0003677">
    <property type="term" value="F:DNA binding"/>
    <property type="evidence" value="ECO:0007669"/>
    <property type="project" value="UniProtKB-UniRule"/>
</dbReference>
<dbReference type="GO" id="GO:0006260">
    <property type="term" value="P:DNA replication"/>
    <property type="evidence" value="ECO:0007669"/>
    <property type="project" value="UniProtKB-UniRule"/>
</dbReference>
<dbReference type="InterPro" id="IPR011890">
    <property type="entry name" value="SMC_prok"/>
</dbReference>
<dbReference type="OrthoDB" id="9808768at2"/>
<comment type="subunit">
    <text evidence="6">Homodimer.</text>
</comment>
<feature type="region of interest" description="Disordered" evidence="7">
    <location>
        <begin position="91"/>
        <end position="147"/>
    </location>
</feature>
<protein>
    <recommendedName>
        <fullName evidence="6">Chromosome partition protein Smc</fullName>
    </recommendedName>
</protein>
<dbReference type="SUPFAM" id="SSF52540">
    <property type="entry name" value="P-loop containing nucleoside triphosphate hydrolases"/>
    <property type="match status" value="2"/>
</dbReference>
<dbReference type="PANTHER" id="PTHR43977">
    <property type="entry name" value="STRUCTURAL MAINTENANCE OF CHROMOSOMES PROTEIN 3"/>
    <property type="match status" value="1"/>
</dbReference>
<dbReference type="Pfam" id="PF02463">
    <property type="entry name" value="SMC_N"/>
    <property type="match status" value="2"/>
</dbReference>
<evidence type="ECO:0000313" key="10">
    <source>
        <dbReference type="Proteomes" id="UP000199513"/>
    </source>
</evidence>
<dbReference type="InterPro" id="IPR010935">
    <property type="entry name" value="SMC_hinge"/>
</dbReference>
<dbReference type="Proteomes" id="UP000199513">
    <property type="component" value="Unassembled WGS sequence"/>
</dbReference>
<dbReference type="InterPro" id="IPR024704">
    <property type="entry name" value="SMC"/>
</dbReference>
<feature type="compositionally biased region" description="Polar residues" evidence="7">
    <location>
        <begin position="116"/>
        <end position="147"/>
    </location>
</feature>
<evidence type="ECO:0000256" key="6">
    <source>
        <dbReference type="HAMAP-Rule" id="MF_01894"/>
    </source>
</evidence>
<comment type="function">
    <text evidence="6">Required for chromosome condensation and partitioning.</text>
</comment>
<dbReference type="NCBIfam" id="TIGR02168">
    <property type="entry name" value="SMC_prok_B"/>
    <property type="match status" value="1"/>
</dbReference>
<dbReference type="PIRSF" id="PIRSF005719">
    <property type="entry name" value="SMC"/>
    <property type="match status" value="1"/>
</dbReference>
<keyword evidence="3 6" id="KW-0067">ATP-binding</keyword>
<dbReference type="Gene3D" id="1.20.1060.20">
    <property type="match status" value="1"/>
</dbReference>
<dbReference type="GO" id="GO:0005737">
    <property type="term" value="C:cytoplasm"/>
    <property type="evidence" value="ECO:0007669"/>
    <property type="project" value="UniProtKB-SubCell"/>
</dbReference>
<dbReference type="Gene3D" id="3.40.50.300">
    <property type="entry name" value="P-loop containing nucleotide triphosphate hydrolases"/>
    <property type="match status" value="2"/>
</dbReference>
<dbReference type="GO" id="GO:0005694">
    <property type="term" value="C:chromosome"/>
    <property type="evidence" value="ECO:0007669"/>
    <property type="project" value="InterPro"/>
</dbReference>
<dbReference type="InterPro" id="IPR003395">
    <property type="entry name" value="RecF/RecN/SMC_N"/>
</dbReference>
<feature type="compositionally biased region" description="Basic and acidic residues" evidence="7">
    <location>
        <begin position="92"/>
        <end position="110"/>
    </location>
</feature>
<proteinExistence type="inferred from homology"/>
<dbReference type="GO" id="GO:0005524">
    <property type="term" value="F:ATP binding"/>
    <property type="evidence" value="ECO:0007669"/>
    <property type="project" value="UniProtKB-UniRule"/>
</dbReference>
<dbReference type="Gene3D" id="3.30.70.1620">
    <property type="match status" value="1"/>
</dbReference>
<keyword evidence="2 6" id="KW-0547">Nucleotide-binding</keyword>
<feature type="domain" description="SMC hinge" evidence="8">
    <location>
        <begin position="578"/>
        <end position="697"/>
    </location>
</feature>
<keyword evidence="10" id="KW-1185">Reference proteome</keyword>
<reference evidence="9 10" key="1">
    <citation type="submission" date="2016-10" db="EMBL/GenBank/DDBJ databases">
        <authorList>
            <person name="de Groot N.N."/>
        </authorList>
    </citation>
    <scope>NUCLEOTIDE SEQUENCE [LARGE SCALE GENOMIC DNA]</scope>
    <source>
        <strain>GEY</strain>
        <strain evidence="10">DSM 9560</strain>
    </source>
</reference>
<dbReference type="SMART" id="SM00968">
    <property type="entry name" value="SMC_hinge"/>
    <property type="match status" value="1"/>
</dbReference>
<dbReference type="GO" id="GO:0030261">
    <property type="term" value="P:chromosome condensation"/>
    <property type="evidence" value="ECO:0007669"/>
    <property type="project" value="InterPro"/>
</dbReference>
<evidence type="ECO:0000256" key="4">
    <source>
        <dbReference type="ARBA" id="ARBA00023054"/>
    </source>
</evidence>
<feature type="coiled-coil region" evidence="6">
    <location>
        <begin position="488"/>
        <end position="550"/>
    </location>
</feature>
<evidence type="ECO:0000256" key="3">
    <source>
        <dbReference type="ARBA" id="ARBA00022840"/>
    </source>
</evidence>
<dbReference type="STRING" id="1003.SAMN04488541_101314"/>
<comment type="domain">
    <text evidence="6">Contains large globular domains required for ATP hydrolysis at each terminus and a third globular domain forming a flexible hinge near the middle of the molecule. These domains are separated by coiled-coil structures.</text>
</comment>
<feature type="coiled-coil region" evidence="6">
    <location>
        <begin position="915"/>
        <end position="949"/>
    </location>
</feature>
<dbReference type="InterPro" id="IPR036277">
    <property type="entry name" value="SMC_hinge_sf"/>
</dbReference>
<dbReference type="GO" id="GO:0007062">
    <property type="term" value="P:sister chromatid cohesion"/>
    <property type="evidence" value="ECO:0007669"/>
    <property type="project" value="InterPro"/>
</dbReference>
<name>A0A1I2FBL6_9BACT</name>
<keyword evidence="5 6" id="KW-0238">DNA-binding</keyword>
<evidence type="ECO:0000256" key="2">
    <source>
        <dbReference type="ARBA" id="ARBA00022741"/>
    </source>
</evidence>
<dbReference type="Pfam" id="PF06470">
    <property type="entry name" value="SMC_hinge"/>
    <property type="match status" value="1"/>
</dbReference>
<dbReference type="InterPro" id="IPR027417">
    <property type="entry name" value="P-loop_NTPase"/>
</dbReference>
<dbReference type="CDD" id="cd03278">
    <property type="entry name" value="ABC_SMC_barmotin"/>
    <property type="match status" value="1"/>
</dbReference>
<keyword evidence="1 6" id="KW-0963">Cytoplasm</keyword>
<comment type="subcellular location">
    <subcellularLocation>
        <location evidence="6">Cytoplasm</location>
    </subcellularLocation>
</comment>
<dbReference type="HAMAP" id="MF_01894">
    <property type="entry name" value="Smc_prok"/>
    <property type="match status" value="1"/>
</dbReference>
<dbReference type="Gene3D" id="1.10.287.1490">
    <property type="match status" value="1"/>
</dbReference>
<feature type="coiled-coil region" evidence="6">
    <location>
        <begin position="756"/>
        <end position="844"/>
    </location>
</feature>
<dbReference type="RefSeq" id="WP_091543938.1">
    <property type="nucleotide sequence ID" value="NZ_FONY01000013.1"/>
</dbReference>
<dbReference type="GO" id="GO:0016887">
    <property type="term" value="F:ATP hydrolysis activity"/>
    <property type="evidence" value="ECO:0007669"/>
    <property type="project" value="InterPro"/>
</dbReference>
<evidence type="ECO:0000256" key="7">
    <source>
        <dbReference type="SAM" id="MobiDB-lite"/>
    </source>
</evidence>
<comment type="similarity">
    <text evidence="6">Belongs to the SMC family.</text>
</comment>
<dbReference type="EMBL" id="FONY01000013">
    <property type="protein sequence ID" value="SFF01921.1"/>
    <property type="molecule type" value="Genomic_DNA"/>
</dbReference>
<feature type="coiled-coil region" evidence="6">
    <location>
        <begin position="983"/>
        <end position="1021"/>
    </location>
</feature>
<evidence type="ECO:0000256" key="5">
    <source>
        <dbReference type="ARBA" id="ARBA00023125"/>
    </source>
</evidence>
<dbReference type="SUPFAM" id="SSF75553">
    <property type="entry name" value="Smc hinge domain"/>
    <property type="match status" value="1"/>
</dbReference>
<dbReference type="GO" id="GO:0007059">
    <property type="term" value="P:chromosome segregation"/>
    <property type="evidence" value="ECO:0007669"/>
    <property type="project" value="UniProtKB-UniRule"/>
</dbReference>
<sequence>MQLSKLEIRGFKSFGDKVTIHFEEGVTGIVGPNGCGKSNVVDAIRWALGEQSTKSLRSDKMENIIFNGTKNRKPLQMAEVSLTFNNNHKGSFLRDKTQKMDSIDKERVVSEDTDNGKNNQQPTTNNNLKQSQTTSNNEQLTTNNQQSSTINQYSEIVVTRRYYRTGEGEYLLNGVPCRLKDINNLFLDTGIGADSYAIIELKMVDEILNDTHGERRSLFEEAAGISKFKVRKKETMKKLGEADADLERVEDLLFEIDKNLKTLEKQAKQAERYFKTKEEYKNLSIELAKKVVFQQRERLISLNQQITQESDKKLALQIQIEAKEAEIEALQLDILNKEKLFSSRQKTLNDHINRIRQYESEKKIKSERLKYLQDRKQNIENQQRTEKDNIEKIQLQIQQISQEEKSANRQLAEAEAHLANLKADYEKQKQVVQEIQKEVSELNLQIKSKQENVFQVKKVLEIKQIQYNSLRIDLEKNLSGDSEFQDNIDRFTDEIVALKEEISEKENELNNLLQKEEELKEQITDLQAEIEEIREDFAKNSRKLDALQNEYNLTKSLIDNFEGFPEGVKFLKQNVSYIKNAPFLSDIFTCEEKYKIAIENFLQSRMNYFIVETQEQAFQAVNLLNEASQGKANFFVLEDAEKIFNNNPSKILYALNAESEGSMIPAIRLIECEDKYFPLMSLLLENVYIVNEAPPLPPPSEGGNVSSENNFTSPFGGKEGGVFISLNGKVIRRKYSVSGGSVGLFEGKRIGRVKNLENLSKEIGELKKLIQNHEQSIERKVYHLQKLKEATQNEAITKLQAEIAKVQQALVSAKIRQEQQYEQSKRQKMKVEEMQEQLAILKDEIIDSEPLVTATQQALSEMEHQLSEKNQVLFAQNDLLSQKSTIYNEKNIAFYQLKNKVDSFSKELAYKELELEKTQKRIDTFSQELSQFEKEILQLKDSILSTEEDDYLLRLYDERDSIEAGVKESERAYYHARGEVVEIEKLIRELRRSKDIADALLNELQNKLSESRLQLSAVKERLSVEFEIDLEAIMQAEDVQISPLTEEYLREEVKKAKERLEKIGQVNPMAMEAYNEIKQRYDFIISQKEDLLHAKNSLIQTITEIDTVARQNFTEAFQKIRTNFIEVFRSLFTEEDTCDLILSDPENPLEADIDIVAKPKGKRPLTINQLSGGEKTLTAVSLLFAIYLLRPAPFCIFDEVDAPLDDANIDKFNNIIKRFADYSQFIIVTHNKRTMATTDVIYGVTMLEQGVSTVVPVDLRELA</sequence>
<dbReference type="AlphaFoldDB" id="A0A1I2FBL6"/>
<feature type="coiled-coil region" evidence="6">
    <location>
        <begin position="232"/>
        <end position="452"/>
    </location>
</feature>
<gene>
    <name evidence="6" type="primary">smc</name>
    <name evidence="9" type="ORF">SAMN04488541_101314</name>
</gene>
<organism evidence="9 10">
    <name type="scientific">Thermoflexibacter ruber</name>
    <dbReference type="NCBI Taxonomy" id="1003"/>
    <lineage>
        <taxon>Bacteria</taxon>
        <taxon>Pseudomonadati</taxon>
        <taxon>Bacteroidota</taxon>
        <taxon>Cytophagia</taxon>
        <taxon>Cytophagales</taxon>
        <taxon>Thermoflexibacteraceae</taxon>
        <taxon>Thermoflexibacter</taxon>
    </lineage>
</organism>
<evidence type="ECO:0000256" key="1">
    <source>
        <dbReference type="ARBA" id="ARBA00022490"/>
    </source>
</evidence>
<feature type="binding site" evidence="6">
    <location>
        <begin position="32"/>
        <end position="39"/>
    </location>
    <ligand>
        <name>ATP</name>
        <dbReference type="ChEBI" id="CHEBI:30616"/>
    </ligand>
</feature>